<reference evidence="1" key="1">
    <citation type="submission" date="2024-03" db="EMBL/GenBank/DDBJ databases">
        <title>Whole genome sequecning of epiphytes from Marcgravia umbellata leaves.</title>
        <authorList>
            <person name="Kumar G."/>
            <person name="Savka M.A."/>
        </authorList>
    </citation>
    <scope>NUCLEOTIDE SEQUENCE</scope>
    <source>
        <strain evidence="1">RIT_BL5</strain>
    </source>
</reference>
<protein>
    <submittedName>
        <fullName evidence="1">Uncharacterized protein</fullName>
    </submittedName>
</protein>
<accession>A0ACC6PJZ8</accession>
<dbReference type="EMBL" id="JBBKAR010000063">
    <property type="protein sequence ID" value="MEJ8307261.1"/>
    <property type="molecule type" value="Genomic_DNA"/>
</dbReference>
<name>A0ACC6PJZ8_9BACL</name>
<evidence type="ECO:0000313" key="2">
    <source>
        <dbReference type="Proteomes" id="UP001380953"/>
    </source>
</evidence>
<gene>
    <name evidence="1" type="ORF">WKI47_25410</name>
</gene>
<proteinExistence type="predicted"/>
<organism evidence="1 2">
    <name type="scientific">Saccharibacillus sacchari</name>
    <dbReference type="NCBI Taxonomy" id="456493"/>
    <lineage>
        <taxon>Bacteria</taxon>
        <taxon>Bacillati</taxon>
        <taxon>Bacillota</taxon>
        <taxon>Bacilli</taxon>
        <taxon>Bacillales</taxon>
        <taxon>Paenibacillaceae</taxon>
        <taxon>Saccharibacillus</taxon>
    </lineage>
</organism>
<sequence length="220" mass="24360">MNLLEPKDLKREHEVSLRLKRSTLIEPTARRLPSGAIALIAGAAAFMLTASLIATVKKVRQTREIKRYFSGETTDRLAASADAIVHLIERESGDAVAQSGYPASLLLELEREQHRMVEAYGSLYRTLGAKEQSELIEPKQLLIFNGIAAFEALPVTEEAAQSDMRFITDTAQMLALDRLYTMCLHIRELASGDNRASYSAERSERSAARLLTSIGQQPEA</sequence>
<evidence type="ECO:0000313" key="1">
    <source>
        <dbReference type="EMBL" id="MEJ8307261.1"/>
    </source>
</evidence>
<dbReference type="Proteomes" id="UP001380953">
    <property type="component" value="Unassembled WGS sequence"/>
</dbReference>
<keyword evidence="2" id="KW-1185">Reference proteome</keyword>
<comment type="caution">
    <text evidence="1">The sequence shown here is derived from an EMBL/GenBank/DDBJ whole genome shotgun (WGS) entry which is preliminary data.</text>
</comment>